<accession>A0A1I8AV17</accession>
<dbReference type="Proteomes" id="UP000095287">
    <property type="component" value="Unplaced"/>
</dbReference>
<evidence type="ECO:0000313" key="3">
    <source>
        <dbReference type="WBParaSite" id="L893_g9507.t1"/>
    </source>
</evidence>
<protein>
    <submittedName>
        <fullName evidence="3">DUF1977 domain-containing protein</fullName>
    </submittedName>
</protein>
<dbReference type="AlphaFoldDB" id="A0A1I8AV17"/>
<feature type="transmembrane region" description="Helical" evidence="1">
    <location>
        <begin position="67"/>
        <end position="84"/>
    </location>
</feature>
<feature type="transmembrane region" description="Helical" evidence="1">
    <location>
        <begin position="29"/>
        <end position="47"/>
    </location>
</feature>
<name>A0A1I8AV17_9BILA</name>
<dbReference type="WBParaSite" id="L893_g9507.t1">
    <property type="protein sequence ID" value="L893_g9507.t1"/>
    <property type="gene ID" value="L893_g9507"/>
</dbReference>
<proteinExistence type="predicted"/>
<organism evidence="2 3">
    <name type="scientific">Steinernema glaseri</name>
    <dbReference type="NCBI Taxonomy" id="37863"/>
    <lineage>
        <taxon>Eukaryota</taxon>
        <taxon>Metazoa</taxon>
        <taxon>Ecdysozoa</taxon>
        <taxon>Nematoda</taxon>
        <taxon>Chromadorea</taxon>
        <taxon>Rhabditida</taxon>
        <taxon>Tylenchina</taxon>
        <taxon>Panagrolaimomorpha</taxon>
        <taxon>Strongyloidoidea</taxon>
        <taxon>Steinernematidae</taxon>
        <taxon>Steinernema</taxon>
    </lineage>
</organism>
<keyword evidence="1" id="KW-0812">Transmembrane</keyword>
<evidence type="ECO:0000313" key="2">
    <source>
        <dbReference type="Proteomes" id="UP000095287"/>
    </source>
</evidence>
<keyword evidence="1" id="KW-0472">Membrane</keyword>
<keyword evidence="2" id="KW-1185">Reference proteome</keyword>
<sequence>MSKNVSKYQSNPRSLCAAPLPTSSTDYRGAMFVVLIVALLFSEGFSWNEGNHEDATNEAPSNDTFQIWMVVFSCLFFCAAVRHINDFYAGDTVTLVKEGTWGGRFKHKGEYRQMTAVEQNFAIMYEKMRVAERTAALHQQRYRPVE</sequence>
<evidence type="ECO:0000256" key="1">
    <source>
        <dbReference type="SAM" id="Phobius"/>
    </source>
</evidence>
<keyword evidence="1" id="KW-1133">Transmembrane helix</keyword>
<reference evidence="3" key="1">
    <citation type="submission" date="2016-11" db="UniProtKB">
        <authorList>
            <consortium name="WormBaseParasite"/>
        </authorList>
    </citation>
    <scope>IDENTIFICATION</scope>
</reference>